<evidence type="ECO:0000313" key="1">
    <source>
        <dbReference type="EMBL" id="MBP0496450.1"/>
    </source>
</evidence>
<accession>A0A940S905</accession>
<organism evidence="1 2">
    <name type="scientific">Roseomonas indoligenes</name>
    <dbReference type="NCBI Taxonomy" id="2820811"/>
    <lineage>
        <taxon>Bacteria</taxon>
        <taxon>Pseudomonadati</taxon>
        <taxon>Pseudomonadota</taxon>
        <taxon>Alphaproteobacteria</taxon>
        <taxon>Acetobacterales</taxon>
        <taxon>Roseomonadaceae</taxon>
        <taxon>Roseomonas</taxon>
    </lineage>
</organism>
<evidence type="ECO:0000313" key="2">
    <source>
        <dbReference type="Proteomes" id="UP000677537"/>
    </source>
</evidence>
<name>A0A940S905_9PROT</name>
<dbReference type="AlphaFoldDB" id="A0A940S905"/>
<comment type="caution">
    <text evidence="1">The sequence shown here is derived from an EMBL/GenBank/DDBJ whole genome shotgun (WGS) entry which is preliminary data.</text>
</comment>
<dbReference type="RefSeq" id="WP_209377239.1">
    <property type="nucleotide sequence ID" value="NZ_JAGIZA010000040.1"/>
</dbReference>
<proteinExistence type="predicted"/>
<dbReference type="Proteomes" id="UP000677537">
    <property type="component" value="Unassembled WGS sequence"/>
</dbReference>
<dbReference type="EMBL" id="JAGIZA010000040">
    <property type="protein sequence ID" value="MBP0496450.1"/>
    <property type="molecule type" value="Genomic_DNA"/>
</dbReference>
<gene>
    <name evidence="1" type="ORF">J5Y10_26955</name>
</gene>
<protein>
    <submittedName>
        <fullName evidence="1">Uncharacterized protein</fullName>
    </submittedName>
</protein>
<reference evidence="1" key="1">
    <citation type="submission" date="2021-03" db="EMBL/GenBank/DDBJ databases">
        <authorList>
            <person name="So Y."/>
        </authorList>
    </citation>
    <scope>NUCLEOTIDE SEQUENCE</scope>
    <source>
        <strain evidence="1">SG15</strain>
    </source>
</reference>
<sequence>MIDLDLPTEQALLDQVIQRLASTARTTGLEVAGGVLEALRDALAQQPPSGAQRH</sequence>
<keyword evidence="2" id="KW-1185">Reference proteome</keyword>